<gene>
    <name evidence="1" type="ORF">K8U61_01995</name>
</gene>
<dbReference type="EMBL" id="JAIQZJ010000001">
    <property type="protein sequence ID" value="MBZ5736918.1"/>
    <property type="molecule type" value="Genomic_DNA"/>
</dbReference>
<name>A0ABS7U876_9ACTN</name>
<accession>A0ABS7U876</accession>
<proteinExistence type="predicted"/>
<comment type="caution">
    <text evidence="1">The sequence shown here is derived from an EMBL/GenBank/DDBJ whole genome shotgun (WGS) entry which is preliminary data.</text>
</comment>
<sequence length="99" mass="11588">MASETFKWNWRGWARSSEGFGVRLLGRTNLQYTDEYGDLRISAEAMRRPSTEVVVYTATIPDRPERSQEEILLRLRRAFDYKGWTMVEEAGRNARSWPG</sequence>
<dbReference type="Proteomes" id="UP000780875">
    <property type="component" value="Unassembled WGS sequence"/>
</dbReference>
<keyword evidence="2" id="KW-1185">Reference proteome</keyword>
<protein>
    <submittedName>
        <fullName evidence="1">Uncharacterized protein</fullName>
    </submittedName>
</protein>
<dbReference type="RefSeq" id="WP_224121286.1">
    <property type="nucleotide sequence ID" value="NZ_JAIQZJ010000001.1"/>
</dbReference>
<evidence type="ECO:0000313" key="1">
    <source>
        <dbReference type="EMBL" id="MBZ5736918.1"/>
    </source>
</evidence>
<reference evidence="1 2" key="1">
    <citation type="submission" date="2021-09" db="EMBL/GenBank/DDBJ databases">
        <title>Whole genome sequence of Nocardioides sp. GBK3QG-3.</title>
        <authorList>
            <person name="Tuo L."/>
        </authorList>
    </citation>
    <scope>NUCLEOTIDE SEQUENCE [LARGE SCALE GENOMIC DNA]</scope>
    <source>
        <strain evidence="1 2">GBK3QG-3</strain>
    </source>
</reference>
<organism evidence="1 2">
    <name type="scientific">Nocardioides mangrovi</name>
    <dbReference type="NCBI Taxonomy" id="2874580"/>
    <lineage>
        <taxon>Bacteria</taxon>
        <taxon>Bacillati</taxon>
        <taxon>Actinomycetota</taxon>
        <taxon>Actinomycetes</taxon>
        <taxon>Propionibacteriales</taxon>
        <taxon>Nocardioidaceae</taxon>
        <taxon>Nocardioides</taxon>
    </lineage>
</organism>
<evidence type="ECO:0000313" key="2">
    <source>
        <dbReference type="Proteomes" id="UP000780875"/>
    </source>
</evidence>